<dbReference type="AlphaFoldDB" id="A0A839QPJ2"/>
<keyword evidence="10" id="KW-1185">Reference proteome</keyword>
<dbReference type="RefSeq" id="WP_183513179.1">
    <property type="nucleotide sequence ID" value="NZ_BAABGK010000093.1"/>
</dbReference>
<gene>
    <name evidence="9" type="ORF">E9229_003795</name>
</gene>
<dbReference type="EMBL" id="JACHVS010000005">
    <property type="protein sequence ID" value="MBB2997523.1"/>
    <property type="molecule type" value="Genomic_DNA"/>
</dbReference>
<dbReference type="PANTHER" id="PTHR21294:SF8">
    <property type="entry name" value="ELECTRON TRANSFER FLAVOPROTEIN SUBUNIT BETA"/>
    <property type="match status" value="1"/>
</dbReference>
<protein>
    <recommendedName>
        <fullName evidence="4">Electron transfer flavoprotein subunit beta</fullName>
    </recommendedName>
</protein>
<dbReference type="GO" id="GO:0005829">
    <property type="term" value="C:cytosol"/>
    <property type="evidence" value="ECO:0007669"/>
    <property type="project" value="TreeGrafter"/>
</dbReference>
<dbReference type="SMART" id="SM00893">
    <property type="entry name" value="ETF"/>
    <property type="match status" value="1"/>
</dbReference>
<dbReference type="InterPro" id="IPR014729">
    <property type="entry name" value="Rossmann-like_a/b/a_fold"/>
</dbReference>
<dbReference type="CDD" id="cd01714">
    <property type="entry name" value="ETF_beta"/>
    <property type="match status" value="1"/>
</dbReference>
<dbReference type="InterPro" id="IPR014730">
    <property type="entry name" value="ETF_a/b_N"/>
</dbReference>
<evidence type="ECO:0000256" key="4">
    <source>
        <dbReference type="ARBA" id="ARBA00016797"/>
    </source>
</evidence>
<dbReference type="GO" id="GO:0009055">
    <property type="term" value="F:electron transfer activity"/>
    <property type="evidence" value="ECO:0007669"/>
    <property type="project" value="InterPro"/>
</dbReference>
<name>A0A839QPJ2_9MICC</name>
<sequence>MKLAVLIKEVPDTSSDRHLNLETGLADRAATDAVLDEITERALEAALVYSAANEGSEVIALAMAPDSSLANVRKALAMGADRAVIVSDEALRGADITLSAEVLAAAIEREGIDLVLAGNQSTDGSSGMLPAAIAEILGVPYASELSALEMSADSVKGPRSVDGGVQYISAMLPAVATITEALPEPRFPNFKGIMGAKKKPIEHVSLAELKVNVYDNNAARTIMLSIAKRPQREGGIKIVDDGEAGVKLAEFLVTSRLV</sequence>
<dbReference type="PIRSF" id="PIRSF000090">
    <property type="entry name" value="Beta-ETF"/>
    <property type="match status" value="1"/>
</dbReference>
<evidence type="ECO:0000256" key="3">
    <source>
        <dbReference type="ARBA" id="ARBA00011355"/>
    </source>
</evidence>
<evidence type="ECO:0000256" key="6">
    <source>
        <dbReference type="ARBA" id="ARBA00022982"/>
    </source>
</evidence>
<comment type="cofactor">
    <cofactor evidence="1">
        <name>FAD</name>
        <dbReference type="ChEBI" id="CHEBI:57692"/>
    </cofactor>
</comment>
<comment type="caution">
    <text evidence="9">The sequence shown here is derived from an EMBL/GenBank/DDBJ whole genome shotgun (WGS) entry which is preliminary data.</text>
</comment>
<keyword evidence="6" id="KW-0249">Electron transport</keyword>
<feature type="domain" description="Electron transfer flavoprotein alpha/beta-subunit N-terminal" evidence="8">
    <location>
        <begin position="23"/>
        <end position="213"/>
    </location>
</feature>
<dbReference type="PANTHER" id="PTHR21294">
    <property type="entry name" value="ELECTRON TRANSFER FLAVOPROTEIN BETA-SUBUNIT"/>
    <property type="match status" value="1"/>
</dbReference>
<dbReference type="Proteomes" id="UP000523000">
    <property type="component" value="Unassembled WGS sequence"/>
</dbReference>
<reference evidence="9 10" key="1">
    <citation type="submission" date="2020-08" db="EMBL/GenBank/DDBJ databases">
        <title>Sequencing the genomes of 1000 actinobacteria strains.</title>
        <authorList>
            <person name="Klenk H.-P."/>
        </authorList>
    </citation>
    <scope>NUCLEOTIDE SEQUENCE [LARGE SCALE GENOMIC DNA]</scope>
    <source>
        <strain evidence="9 10">DSM 22826</strain>
    </source>
</reference>
<evidence type="ECO:0000256" key="1">
    <source>
        <dbReference type="ARBA" id="ARBA00001974"/>
    </source>
</evidence>
<evidence type="ECO:0000259" key="8">
    <source>
        <dbReference type="SMART" id="SM00893"/>
    </source>
</evidence>
<comment type="function">
    <text evidence="7">The electron transfer flavoprotein serves as a specific electron acceptor for other dehydrogenases. It transfers the electrons to the main respiratory chain via ETF-ubiquinone oxidoreductase (ETF dehydrogenase).</text>
</comment>
<evidence type="ECO:0000313" key="9">
    <source>
        <dbReference type="EMBL" id="MBB2997523.1"/>
    </source>
</evidence>
<accession>A0A839QPJ2</accession>
<evidence type="ECO:0000256" key="2">
    <source>
        <dbReference type="ARBA" id="ARBA00007557"/>
    </source>
</evidence>
<keyword evidence="5" id="KW-0813">Transport</keyword>
<dbReference type="Pfam" id="PF01012">
    <property type="entry name" value="ETF"/>
    <property type="match status" value="1"/>
</dbReference>
<comment type="similarity">
    <text evidence="2">Belongs to the ETF beta-subunit/FixA family.</text>
</comment>
<dbReference type="SUPFAM" id="SSF52402">
    <property type="entry name" value="Adenine nucleotide alpha hydrolases-like"/>
    <property type="match status" value="1"/>
</dbReference>
<evidence type="ECO:0000256" key="5">
    <source>
        <dbReference type="ARBA" id="ARBA00022448"/>
    </source>
</evidence>
<evidence type="ECO:0000256" key="7">
    <source>
        <dbReference type="ARBA" id="ARBA00025649"/>
    </source>
</evidence>
<evidence type="ECO:0000313" key="10">
    <source>
        <dbReference type="Proteomes" id="UP000523000"/>
    </source>
</evidence>
<dbReference type="InterPro" id="IPR033948">
    <property type="entry name" value="ETF_beta_N"/>
</dbReference>
<organism evidence="9 10">
    <name type="scientific">Paeniglutamicibacter cryotolerans</name>
    <dbReference type="NCBI Taxonomy" id="670079"/>
    <lineage>
        <taxon>Bacteria</taxon>
        <taxon>Bacillati</taxon>
        <taxon>Actinomycetota</taxon>
        <taxon>Actinomycetes</taxon>
        <taxon>Micrococcales</taxon>
        <taxon>Micrococcaceae</taxon>
        <taxon>Paeniglutamicibacter</taxon>
    </lineage>
</organism>
<dbReference type="InterPro" id="IPR012255">
    <property type="entry name" value="ETF_b"/>
</dbReference>
<proteinExistence type="inferred from homology"/>
<comment type="subunit">
    <text evidence="3">Heterodimer of an alpha and a beta subunit.</text>
</comment>
<dbReference type="Gene3D" id="3.40.50.620">
    <property type="entry name" value="HUPs"/>
    <property type="match status" value="1"/>
</dbReference>